<evidence type="ECO:0000313" key="2">
    <source>
        <dbReference type="Proteomes" id="UP000694924"/>
    </source>
</evidence>
<keyword evidence="2" id="KW-1185">Reference proteome</keyword>
<organism evidence="2 3">
    <name type="scientific">Polistes dominula</name>
    <name type="common">European paper wasp</name>
    <name type="synonym">Vespa dominula</name>
    <dbReference type="NCBI Taxonomy" id="743375"/>
    <lineage>
        <taxon>Eukaryota</taxon>
        <taxon>Metazoa</taxon>
        <taxon>Ecdysozoa</taxon>
        <taxon>Arthropoda</taxon>
        <taxon>Hexapoda</taxon>
        <taxon>Insecta</taxon>
        <taxon>Pterygota</taxon>
        <taxon>Neoptera</taxon>
        <taxon>Endopterygota</taxon>
        <taxon>Hymenoptera</taxon>
        <taxon>Apocrita</taxon>
        <taxon>Aculeata</taxon>
        <taxon>Vespoidea</taxon>
        <taxon>Vespidae</taxon>
        <taxon>Polistinae</taxon>
        <taxon>Polistini</taxon>
        <taxon>Polistes</taxon>
    </lineage>
</organism>
<protein>
    <submittedName>
        <fullName evidence="3">Uncharacterized protein LOC107066067</fullName>
    </submittedName>
</protein>
<dbReference type="GeneID" id="107066067"/>
<name>A0ABM1I6H1_POLDO</name>
<accession>A0ABM1I6H1</accession>
<sequence>MKMWQYRNHRCCARTFSSRQTSRSHVRKSKSCSSCHNSKKILPQVKLDDSHDDKNHVFGNSRSFMNNEEQQQYKRKDMIEPKPKSKLRYLSEYKKRNCKKMSPTSVSTRNKDPTIVRRKISKISQTTDDTNKSTVVMEFSTIQKIVQLVDNNGEVSTAKVTVIPAQDIIEKNKNFDLNGINKFDDCVVDTTVDKISRSTIR</sequence>
<evidence type="ECO:0000256" key="1">
    <source>
        <dbReference type="SAM" id="MobiDB-lite"/>
    </source>
</evidence>
<feature type="compositionally biased region" description="Polar residues" evidence="1">
    <location>
        <begin position="58"/>
        <end position="70"/>
    </location>
</feature>
<proteinExistence type="predicted"/>
<gene>
    <name evidence="3" type="primary">LOC107066067</name>
</gene>
<dbReference type="RefSeq" id="XP_015175808.1">
    <property type="nucleotide sequence ID" value="XM_015320322.1"/>
</dbReference>
<feature type="region of interest" description="Disordered" evidence="1">
    <location>
        <begin position="48"/>
        <end position="70"/>
    </location>
</feature>
<reference evidence="3" key="1">
    <citation type="submission" date="2025-08" db="UniProtKB">
        <authorList>
            <consortium name="RefSeq"/>
        </authorList>
    </citation>
    <scope>IDENTIFICATION</scope>
    <source>
        <tissue evidence="3">Whole body</tissue>
    </source>
</reference>
<evidence type="ECO:0000313" key="3">
    <source>
        <dbReference type="RefSeq" id="XP_015175808.1"/>
    </source>
</evidence>
<dbReference type="Proteomes" id="UP000694924">
    <property type="component" value="Unplaced"/>
</dbReference>